<organism evidence="2 3">
    <name type="scientific">Fuerstiella marisgermanici</name>
    <dbReference type="NCBI Taxonomy" id="1891926"/>
    <lineage>
        <taxon>Bacteria</taxon>
        <taxon>Pseudomonadati</taxon>
        <taxon>Planctomycetota</taxon>
        <taxon>Planctomycetia</taxon>
        <taxon>Planctomycetales</taxon>
        <taxon>Planctomycetaceae</taxon>
        <taxon>Fuerstiella</taxon>
    </lineage>
</organism>
<evidence type="ECO:0000313" key="3">
    <source>
        <dbReference type="Proteomes" id="UP000187735"/>
    </source>
</evidence>
<keyword evidence="1" id="KW-0732">Signal</keyword>
<accession>A0A1P8WHR2</accession>
<keyword evidence="3" id="KW-1185">Reference proteome</keyword>
<sequence length="134" mass="14194" precursor="true">MFRAVLTILFISNLLACPLRCTTCAAGVSSDADAVALTCECCPLERETDTSPDSQDQPCDDCSCGSCLCEGATLDAKPQLAAAASWIATVAHRVTATELLEARDTYRRCGNDATSESSPHSGRAALIALQHWQI</sequence>
<evidence type="ECO:0000313" key="2">
    <source>
        <dbReference type="EMBL" id="APZ93573.1"/>
    </source>
</evidence>
<evidence type="ECO:0000256" key="1">
    <source>
        <dbReference type="SAM" id="SignalP"/>
    </source>
</evidence>
<dbReference type="AlphaFoldDB" id="A0A1P8WHR2"/>
<feature type="chain" id="PRO_5013224537" evidence="1">
    <location>
        <begin position="17"/>
        <end position="134"/>
    </location>
</feature>
<feature type="signal peptide" evidence="1">
    <location>
        <begin position="1"/>
        <end position="16"/>
    </location>
</feature>
<gene>
    <name evidence="2" type="ORF">Fuma_03191</name>
</gene>
<dbReference type="EMBL" id="CP017641">
    <property type="protein sequence ID" value="APZ93573.1"/>
    <property type="molecule type" value="Genomic_DNA"/>
</dbReference>
<dbReference type="Proteomes" id="UP000187735">
    <property type="component" value="Chromosome"/>
</dbReference>
<protein>
    <submittedName>
        <fullName evidence="2">Uncharacterized protein</fullName>
    </submittedName>
</protein>
<dbReference type="KEGG" id="fmr:Fuma_03191"/>
<name>A0A1P8WHR2_9PLAN</name>
<reference evidence="2 3" key="1">
    <citation type="journal article" date="2016" name="Front. Microbiol.">
        <title>Fuerstia marisgermanicae gen. nov., sp. nov., an Unusual Member of the Phylum Planctomycetes from the German Wadden Sea.</title>
        <authorList>
            <person name="Kohn T."/>
            <person name="Heuer A."/>
            <person name="Jogler M."/>
            <person name="Vollmers J."/>
            <person name="Boedeker C."/>
            <person name="Bunk B."/>
            <person name="Rast P."/>
            <person name="Borchert D."/>
            <person name="Glockner I."/>
            <person name="Freese H.M."/>
            <person name="Klenk H.P."/>
            <person name="Overmann J."/>
            <person name="Kaster A.K."/>
            <person name="Rohde M."/>
            <person name="Wiegand S."/>
            <person name="Jogler C."/>
        </authorList>
    </citation>
    <scope>NUCLEOTIDE SEQUENCE [LARGE SCALE GENOMIC DNA]</scope>
    <source>
        <strain evidence="2 3">NH11</strain>
    </source>
</reference>
<proteinExistence type="predicted"/>